<gene>
    <name evidence="1" type="ORF">MSL71_20490</name>
</gene>
<keyword evidence="2" id="KW-1185">Reference proteome</keyword>
<dbReference type="Proteomes" id="UP000507962">
    <property type="component" value="Unassembled WGS sequence"/>
</dbReference>
<dbReference type="AlphaFoldDB" id="A0A4U8YLA2"/>
<dbReference type="EMBL" id="CAADHO010000003">
    <property type="protein sequence ID" value="VFQ44400.1"/>
    <property type="molecule type" value="Genomic_DNA"/>
</dbReference>
<protein>
    <submittedName>
        <fullName evidence="1">Uncharacterized protein</fullName>
    </submittedName>
</protein>
<sequence>MTRTVSTNTPLPQYLGNLLSPIQAIASMAATDGDTMASAGAALEGYSTLMTGGGEPTPESEFMAACAAIMQDHARPDIALVLRDLCDRISFKLYAMGKELVTRHGALEVTKAGNVEVSNPCIKLNEVTP</sequence>
<proteinExistence type="predicted"/>
<name>A0A4U8YLA2_9BACT</name>
<evidence type="ECO:0000313" key="1">
    <source>
        <dbReference type="EMBL" id="VFQ44400.1"/>
    </source>
</evidence>
<reference evidence="1 2" key="1">
    <citation type="submission" date="2019-03" db="EMBL/GenBank/DDBJ databases">
        <authorList>
            <person name="Nijsse B."/>
        </authorList>
    </citation>
    <scope>NUCLEOTIDE SEQUENCE [LARGE SCALE GENOMIC DNA]</scope>
    <source>
        <strain evidence="1">Desulfoluna butyratoxydans MSL71</strain>
    </source>
</reference>
<evidence type="ECO:0000313" key="2">
    <source>
        <dbReference type="Proteomes" id="UP000507962"/>
    </source>
</evidence>
<organism evidence="1 2">
    <name type="scientific">Desulfoluna butyratoxydans</name>
    <dbReference type="NCBI Taxonomy" id="231438"/>
    <lineage>
        <taxon>Bacteria</taxon>
        <taxon>Pseudomonadati</taxon>
        <taxon>Thermodesulfobacteriota</taxon>
        <taxon>Desulfobacteria</taxon>
        <taxon>Desulfobacterales</taxon>
        <taxon>Desulfolunaceae</taxon>
        <taxon>Desulfoluna</taxon>
    </lineage>
</organism>
<accession>A0A4U8YLA2</accession>
<dbReference type="RefSeq" id="WP_180139815.1">
    <property type="nucleotide sequence ID" value="NZ_CAADHO010000003.1"/>
</dbReference>